<keyword evidence="2" id="KW-1185">Reference proteome</keyword>
<accession>A0ABX7FSN2</accession>
<evidence type="ECO:0000313" key="2">
    <source>
        <dbReference type="Proteomes" id="UP000596248"/>
    </source>
</evidence>
<dbReference type="Proteomes" id="UP000596248">
    <property type="component" value="Chromosome"/>
</dbReference>
<reference evidence="1 2" key="1">
    <citation type="submission" date="2021-01" db="EMBL/GenBank/DDBJ databases">
        <title>Identification of strong promoters based on the transcriptome of Brevibacillus choshinensis.</title>
        <authorList>
            <person name="Yao D."/>
            <person name="Zhang K."/>
            <person name="Wu J."/>
        </authorList>
    </citation>
    <scope>NUCLEOTIDE SEQUENCE [LARGE SCALE GENOMIC DNA]</scope>
    <source>
        <strain evidence="1 2">HPD31-SP3</strain>
    </source>
</reference>
<evidence type="ECO:0000313" key="1">
    <source>
        <dbReference type="EMBL" id="QRG69256.1"/>
    </source>
</evidence>
<proteinExistence type="predicted"/>
<protein>
    <submittedName>
        <fullName evidence="1">DUF2642 domain-containing protein</fullName>
    </submittedName>
</protein>
<dbReference type="EMBL" id="CP069127">
    <property type="protein sequence ID" value="QRG69256.1"/>
    <property type="molecule type" value="Genomic_DNA"/>
</dbReference>
<gene>
    <name evidence="1" type="ORF">JNE38_09035</name>
</gene>
<name>A0ABX7FSN2_BRECH</name>
<organism evidence="1 2">
    <name type="scientific">Brevibacillus choshinensis</name>
    <dbReference type="NCBI Taxonomy" id="54911"/>
    <lineage>
        <taxon>Bacteria</taxon>
        <taxon>Bacillati</taxon>
        <taxon>Bacillota</taxon>
        <taxon>Bacilli</taxon>
        <taxon>Bacillales</taxon>
        <taxon>Paenibacillaceae</taxon>
        <taxon>Brevibacillus</taxon>
    </lineage>
</organism>
<dbReference type="RefSeq" id="WP_203356250.1">
    <property type="nucleotide sequence ID" value="NZ_CP069127.1"/>
</dbReference>
<sequence length="224" mass="25327">MQQLNQLMGKYIDVEISGRNQLTGVLIDAGLDIIVIYKDPDFVYITLTNVQHLERSSTQMDELAAIPDVPIDQQTENISYRKVLDNAKGRFVEIYVTGNKSVHGYVTSIMNDYFLFYSPVYKSLFVSLDHVKWIIPSPPNVTPYSLAHQHFPVNPTAIPLSRTFAQQCNRLSGNLVVFDLGEDHNKIGLLETIEGNTIKLITANGKSLLWNLRHLKTMHLPGED</sequence>